<sequence>MSFIMAAPLPLGSCDCVSESCIPVTLAWPRPGPTFQYSASCVAASSGYILCALICPNKRYVFSKYAYAGRQRIVSARRQLLLQLFLPSFRWQSAGAGQH</sequence>
<name>Q6IG82_DROME</name>
<protein>
    <submittedName>
        <fullName evidence="1">HDC07058</fullName>
    </submittedName>
</protein>
<accession>Q6IG82</accession>
<dbReference type="EMBL" id="BK003884">
    <property type="protein sequence ID" value="DAA02582.1"/>
    <property type="molecule type" value="Genomic_DNA"/>
</dbReference>
<evidence type="ECO:0000313" key="1">
    <source>
        <dbReference type="EMBL" id="DAA02582.1"/>
    </source>
</evidence>
<organism evidence="1">
    <name type="scientific">Drosophila melanogaster</name>
    <name type="common">Fruit fly</name>
    <dbReference type="NCBI Taxonomy" id="7227"/>
    <lineage>
        <taxon>Eukaryota</taxon>
        <taxon>Metazoa</taxon>
        <taxon>Ecdysozoa</taxon>
        <taxon>Arthropoda</taxon>
        <taxon>Hexapoda</taxon>
        <taxon>Insecta</taxon>
        <taxon>Pterygota</taxon>
        <taxon>Neoptera</taxon>
        <taxon>Endopterygota</taxon>
        <taxon>Diptera</taxon>
        <taxon>Brachycera</taxon>
        <taxon>Muscomorpha</taxon>
        <taxon>Ephydroidea</taxon>
        <taxon>Drosophilidae</taxon>
        <taxon>Drosophila</taxon>
        <taxon>Sophophora</taxon>
    </lineage>
</organism>
<proteinExistence type="predicted"/>
<dbReference type="AlphaFoldDB" id="Q6IG82"/>
<gene>
    <name evidence="1" type="ORF">HDC07058</name>
</gene>
<reference evidence="1" key="1">
    <citation type="journal article" date="2003" name="Genome Biol.">
        <title>An integrated gene annotation and transcriptional profiling approach towards the full gene content of the Drosophila genome.</title>
        <authorList>
            <person name="Hild M."/>
            <person name="Beckmann B."/>
            <person name="Haas S.A."/>
            <person name="Koch B."/>
            <person name="Solovyev V."/>
            <person name="Busold C."/>
            <person name="Fellenberg K."/>
            <person name="Boutros M."/>
            <person name="Vingron M."/>
            <person name="Sauer F."/>
            <person name="Hoheisel J.D."/>
            <person name="Paro R."/>
        </authorList>
    </citation>
    <scope>NUCLEOTIDE SEQUENCE</scope>
</reference>